<evidence type="ECO:0000256" key="5">
    <source>
        <dbReference type="ARBA" id="ARBA00023125"/>
    </source>
</evidence>
<evidence type="ECO:0000256" key="6">
    <source>
        <dbReference type="ARBA" id="ARBA00023242"/>
    </source>
</evidence>
<dbReference type="InterPro" id="IPR003958">
    <property type="entry name" value="CBFA_NFYB_domain"/>
</dbReference>
<protein>
    <recommendedName>
        <fullName evidence="8">Histone H4</fullName>
    </recommendedName>
</protein>
<evidence type="ECO:0000313" key="13">
    <source>
        <dbReference type="Proteomes" id="UP000515908"/>
    </source>
</evidence>
<dbReference type="Pfam" id="PF00808">
    <property type="entry name" value="CBFD_NFYB_HMF"/>
    <property type="match status" value="1"/>
</dbReference>
<comment type="subcellular location">
    <subcellularLocation>
        <location evidence="2">Chromosome</location>
    </subcellularLocation>
    <subcellularLocation>
        <location evidence="1">Nucleus</location>
    </subcellularLocation>
</comment>
<dbReference type="VEuPathDB" id="TriTrypDB:ADEAN_000867200"/>
<dbReference type="PANTHER" id="PTHR10484">
    <property type="entry name" value="HISTONE H4"/>
    <property type="match status" value="1"/>
</dbReference>
<comment type="similarity">
    <text evidence="3 8">Belongs to the histone H4 family.</text>
</comment>
<keyword evidence="4 8" id="KW-0158">Chromosome</keyword>
<gene>
    <name evidence="10" type="ORF">ADEAN_000867200</name>
    <name evidence="11" type="ORF">ADEAN_000867600</name>
    <name evidence="12" type="ORF">ADEAN_000868000</name>
</gene>
<dbReference type="InterPro" id="IPR001951">
    <property type="entry name" value="Histone_H4"/>
</dbReference>
<dbReference type="EMBL" id="LR877164">
    <property type="protein sequence ID" value="CAD2221145.1"/>
    <property type="molecule type" value="Genomic_DNA"/>
</dbReference>
<organism evidence="11 13">
    <name type="scientific">Angomonas deanei</name>
    <dbReference type="NCBI Taxonomy" id="59799"/>
    <lineage>
        <taxon>Eukaryota</taxon>
        <taxon>Discoba</taxon>
        <taxon>Euglenozoa</taxon>
        <taxon>Kinetoplastea</taxon>
        <taxon>Metakinetoplastina</taxon>
        <taxon>Trypanosomatida</taxon>
        <taxon>Trypanosomatidae</taxon>
        <taxon>Strigomonadinae</taxon>
        <taxon>Angomonas</taxon>
    </lineage>
</organism>
<dbReference type="PRINTS" id="PR00623">
    <property type="entry name" value="HISTONEH4"/>
</dbReference>
<dbReference type="SUPFAM" id="SSF47113">
    <property type="entry name" value="Histone-fold"/>
    <property type="match status" value="1"/>
</dbReference>
<comment type="subunit">
    <text evidence="8">The nucleosome is a histone octamer containing two molecules each of H2A, H2B, H3 and H4 assembled in one H3-H4 heterotetramer and two H2A-H2B heterodimers. The octamer wraps approximately 147 bp of DNA.</text>
</comment>
<evidence type="ECO:0000256" key="1">
    <source>
        <dbReference type="ARBA" id="ARBA00004123"/>
    </source>
</evidence>
<dbReference type="InterPro" id="IPR009072">
    <property type="entry name" value="Histone-fold"/>
</dbReference>
<dbReference type="EMBL" id="LR877164">
    <property type="protein sequence ID" value="CAD2221141.1"/>
    <property type="molecule type" value="Genomic_DNA"/>
</dbReference>
<dbReference type="GO" id="GO:0000786">
    <property type="term" value="C:nucleosome"/>
    <property type="evidence" value="ECO:0007669"/>
    <property type="project" value="UniProtKB-KW"/>
</dbReference>
<evidence type="ECO:0000256" key="3">
    <source>
        <dbReference type="ARBA" id="ARBA00006564"/>
    </source>
</evidence>
<reference evidence="11 13" key="1">
    <citation type="submission" date="2020-08" db="EMBL/GenBank/DDBJ databases">
        <authorList>
            <person name="Newling K."/>
            <person name="Davey J."/>
            <person name="Forrester S."/>
        </authorList>
    </citation>
    <scope>NUCLEOTIDE SEQUENCE [LARGE SCALE GENOMIC DNA]</scope>
    <source>
        <strain evidence="11">Crithidia deanei Carvalho</strain>
        <strain evidence="13">Crithidia deanei Carvalho (ATCC PRA-265)</strain>
    </source>
</reference>
<dbReference type="AlphaFoldDB" id="A0A7G2CNT3"/>
<sequence length="99" mass="11178">MAKGKRSEAKGSARQQKKLLRDNIKSISRGSIRRLARRGGVRRIGGEVYEEVRRVLKSYVEDVVRTATSYTEYSRAKTVKASDIVSALRKKGQILYGYA</sequence>
<evidence type="ECO:0000256" key="4">
    <source>
        <dbReference type="ARBA" id="ARBA00022454"/>
    </source>
</evidence>
<keyword evidence="6 8" id="KW-0539">Nucleus</keyword>
<evidence type="ECO:0000256" key="8">
    <source>
        <dbReference type="RuleBase" id="RU000528"/>
    </source>
</evidence>
<keyword evidence="7 8" id="KW-0544">Nucleosome core</keyword>
<dbReference type="GO" id="GO:0003677">
    <property type="term" value="F:DNA binding"/>
    <property type="evidence" value="ECO:0007669"/>
    <property type="project" value="UniProtKB-KW"/>
</dbReference>
<keyword evidence="13" id="KW-1185">Reference proteome</keyword>
<evidence type="ECO:0000313" key="10">
    <source>
        <dbReference type="EMBL" id="CAD2221141.1"/>
    </source>
</evidence>
<dbReference type="EMBL" id="LR877164">
    <property type="protein sequence ID" value="CAD2221149.1"/>
    <property type="molecule type" value="Genomic_DNA"/>
</dbReference>
<name>A0A7G2CNT3_9TRYP</name>
<dbReference type="VEuPathDB" id="TriTrypDB:ADEAN_000868000"/>
<evidence type="ECO:0000256" key="2">
    <source>
        <dbReference type="ARBA" id="ARBA00004286"/>
    </source>
</evidence>
<evidence type="ECO:0000313" key="11">
    <source>
        <dbReference type="EMBL" id="CAD2221145.1"/>
    </source>
</evidence>
<dbReference type="Proteomes" id="UP000515908">
    <property type="component" value="Chromosome 20"/>
</dbReference>
<dbReference type="GO" id="GO:0005634">
    <property type="term" value="C:nucleus"/>
    <property type="evidence" value="ECO:0007669"/>
    <property type="project" value="UniProtKB-SubCell"/>
</dbReference>
<keyword evidence="5 8" id="KW-0238">DNA-binding</keyword>
<feature type="domain" description="Transcription factor CBF/NF-Y/archaeal histone" evidence="9">
    <location>
        <begin position="31"/>
        <end position="88"/>
    </location>
</feature>
<evidence type="ECO:0000259" key="9">
    <source>
        <dbReference type="Pfam" id="PF00808"/>
    </source>
</evidence>
<dbReference type="GO" id="GO:0046982">
    <property type="term" value="F:protein heterodimerization activity"/>
    <property type="evidence" value="ECO:0007669"/>
    <property type="project" value="InterPro"/>
</dbReference>
<dbReference type="VEuPathDB" id="TriTrypDB:ADEAN_000867600"/>
<dbReference type="Gene3D" id="1.10.20.10">
    <property type="entry name" value="Histone, subunit A"/>
    <property type="match status" value="1"/>
</dbReference>
<proteinExistence type="inferred from homology"/>
<evidence type="ECO:0000256" key="7">
    <source>
        <dbReference type="ARBA" id="ARBA00023269"/>
    </source>
</evidence>
<dbReference type="SMART" id="SM00417">
    <property type="entry name" value="H4"/>
    <property type="match status" value="1"/>
</dbReference>
<evidence type="ECO:0000313" key="12">
    <source>
        <dbReference type="EMBL" id="CAD2221149.1"/>
    </source>
</evidence>
<accession>A0A7G2CNT3</accession>
<comment type="function">
    <text evidence="8">Core component of nucleosome. Nucleosomes wrap and compact DNA into chromatin, limiting DNA accessibility to the cellular machineries which require DNA as a template. Histones thereby play a central role in transcription regulation, DNA repair, DNA replication and chromosomal stability. DNA accessibility is regulated via a complex set of post-translational modifications of histones, also called histone code, and nucleosome remodeling.</text>
</comment>
<dbReference type="CDD" id="cd22912">
    <property type="entry name" value="HFD_H4"/>
    <property type="match status" value="1"/>
</dbReference>
<dbReference type="GO" id="GO:0030527">
    <property type="term" value="F:structural constituent of chromatin"/>
    <property type="evidence" value="ECO:0007669"/>
    <property type="project" value="InterPro"/>
</dbReference>